<evidence type="ECO:0000256" key="1">
    <source>
        <dbReference type="SAM" id="MobiDB-lite"/>
    </source>
</evidence>
<dbReference type="AlphaFoldDB" id="A0A6J4H670"/>
<feature type="non-terminal residue" evidence="2">
    <location>
        <position position="1"/>
    </location>
</feature>
<gene>
    <name evidence="2" type="ORF">AVDCRST_MAG54-336</name>
</gene>
<name>A0A6J4H670_9PSEU</name>
<accession>A0A6J4H670</accession>
<feature type="compositionally biased region" description="Basic residues" evidence="1">
    <location>
        <begin position="63"/>
        <end position="75"/>
    </location>
</feature>
<feature type="non-terminal residue" evidence="2">
    <location>
        <position position="93"/>
    </location>
</feature>
<feature type="region of interest" description="Disordered" evidence="1">
    <location>
        <begin position="1"/>
        <end position="93"/>
    </location>
</feature>
<evidence type="ECO:0000313" key="2">
    <source>
        <dbReference type="EMBL" id="CAA9215939.1"/>
    </source>
</evidence>
<proteinExistence type="predicted"/>
<organism evidence="2">
    <name type="scientific">uncultured Actinomycetospora sp</name>
    <dbReference type="NCBI Taxonomy" id="1135996"/>
    <lineage>
        <taxon>Bacteria</taxon>
        <taxon>Bacillati</taxon>
        <taxon>Actinomycetota</taxon>
        <taxon>Actinomycetes</taxon>
        <taxon>Pseudonocardiales</taxon>
        <taxon>Pseudonocardiaceae</taxon>
        <taxon>Actinomycetospora</taxon>
        <taxon>environmental samples</taxon>
    </lineage>
</organism>
<feature type="compositionally biased region" description="Low complexity" evidence="1">
    <location>
        <begin position="1"/>
        <end position="19"/>
    </location>
</feature>
<reference evidence="2" key="1">
    <citation type="submission" date="2020-02" db="EMBL/GenBank/DDBJ databases">
        <authorList>
            <person name="Meier V. D."/>
        </authorList>
    </citation>
    <scope>NUCLEOTIDE SEQUENCE</scope>
    <source>
        <strain evidence="2">AVDCRST_MAG54</strain>
    </source>
</reference>
<protein>
    <submittedName>
        <fullName evidence="2">Repressor CsoR of the copZA operon</fullName>
    </submittedName>
</protein>
<dbReference type="EMBL" id="CADCTH010000045">
    <property type="protein sequence ID" value="CAA9215939.1"/>
    <property type="molecule type" value="Genomic_DNA"/>
</dbReference>
<sequence length="93" mass="10334">ERLRGQQGRPPAAPAPDRGAGPRHREDDRGRQVLHRRAHPGLGGHARAAERRARAARGAHGQLRGRRREGRRRRGGREGPGSLRGHRPPRPLL</sequence>
<feature type="compositionally biased region" description="Basic residues" evidence="1">
    <location>
        <begin position="84"/>
        <end position="93"/>
    </location>
</feature>